<evidence type="ECO:0000313" key="3">
    <source>
        <dbReference type="Proteomes" id="UP000823786"/>
    </source>
</evidence>
<dbReference type="Proteomes" id="UP000823786">
    <property type="component" value="Unassembled WGS sequence"/>
</dbReference>
<organism evidence="2 3">
    <name type="scientific">Rhizobium herbae</name>
    <dbReference type="NCBI Taxonomy" id="508661"/>
    <lineage>
        <taxon>Bacteria</taxon>
        <taxon>Pseudomonadati</taxon>
        <taxon>Pseudomonadota</taxon>
        <taxon>Alphaproteobacteria</taxon>
        <taxon>Hyphomicrobiales</taxon>
        <taxon>Rhizobiaceae</taxon>
        <taxon>Rhizobium/Agrobacterium group</taxon>
        <taxon>Rhizobium</taxon>
    </lineage>
</organism>
<keyword evidence="3" id="KW-1185">Reference proteome</keyword>
<name>A0ABS4EUA0_9HYPH</name>
<feature type="region of interest" description="Disordered" evidence="1">
    <location>
        <begin position="1"/>
        <end position="27"/>
    </location>
</feature>
<comment type="caution">
    <text evidence="2">The sequence shown here is derived from an EMBL/GenBank/DDBJ whole genome shotgun (WGS) entry which is preliminary data.</text>
</comment>
<sequence>MGRLSCRARNGRFGAQGKKTSRPLRMPIEPSFRSAVFGQTCPIETAVGEPVAVRKEYGNGAIER</sequence>
<dbReference type="EMBL" id="JAGGJV010000011">
    <property type="protein sequence ID" value="MBP1861526.1"/>
    <property type="molecule type" value="Genomic_DNA"/>
</dbReference>
<evidence type="ECO:0000313" key="2">
    <source>
        <dbReference type="EMBL" id="MBP1861526.1"/>
    </source>
</evidence>
<accession>A0ABS4EUA0</accession>
<proteinExistence type="predicted"/>
<reference evidence="2 3" key="1">
    <citation type="submission" date="2021-03" db="EMBL/GenBank/DDBJ databases">
        <title>Genomic Encyclopedia of Type Strains, Phase IV (KMG-IV): sequencing the most valuable type-strain genomes for metagenomic binning, comparative biology and taxonomic classification.</title>
        <authorList>
            <person name="Goeker M."/>
        </authorList>
    </citation>
    <scope>NUCLEOTIDE SEQUENCE [LARGE SCALE GENOMIC DNA]</scope>
    <source>
        <strain evidence="2 3">DSM 26427</strain>
    </source>
</reference>
<gene>
    <name evidence="2" type="ORF">J2Z75_005055</name>
</gene>
<protein>
    <submittedName>
        <fullName evidence="2">Uncharacterized protein</fullName>
    </submittedName>
</protein>
<evidence type="ECO:0000256" key="1">
    <source>
        <dbReference type="SAM" id="MobiDB-lite"/>
    </source>
</evidence>